<evidence type="ECO:0000313" key="1">
    <source>
        <dbReference type="EMBL" id="AUB35662.1"/>
    </source>
</evidence>
<protein>
    <submittedName>
        <fullName evidence="1">Uncharacterized protein</fullName>
    </submittedName>
</protein>
<dbReference type="Proteomes" id="UP000232003">
    <property type="component" value="Chromosome"/>
</dbReference>
<keyword evidence="2" id="KW-1185">Reference proteome</keyword>
<dbReference type="RefSeq" id="WP_100897809.1">
    <property type="nucleotide sequence ID" value="NZ_CAWNNC010000001.1"/>
</dbReference>
<dbReference type="EMBL" id="CP024785">
    <property type="protein sequence ID" value="AUB35662.1"/>
    <property type="molecule type" value="Genomic_DNA"/>
</dbReference>
<dbReference type="OrthoDB" id="526045at2"/>
<proteinExistence type="predicted"/>
<organism evidence="1 2">
    <name type="scientific">Nostoc flagelliforme CCNUN1</name>
    <dbReference type="NCBI Taxonomy" id="2038116"/>
    <lineage>
        <taxon>Bacteria</taxon>
        <taxon>Bacillati</taxon>
        <taxon>Cyanobacteriota</taxon>
        <taxon>Cyanophyceae</taxon>
        <taxon>Nostocales</taxon>
        <taxon>Nostocaceae</taxon>
        <taxon>Nostoc</taxon>
    </lineage>
</organism>
<reference evidence="1 2" key="1">
    <citation type="submission" date="2017-11" db="EMBL/GenBank/DDBJ databases">
        <title>Complete genome of a free-living desiccation-tolerant cyanobacterium and its photosynthetic adaptation to extreme terrestrial habitat.</title>
        <authorList>
            <person name="Shang J."/>
        </authorList>
    </citation>
    <scope>NUCLEOTIDE SEQUENCE [LARGE SCALE GENOMIC DNA]</scope>
    <source>
        <strain evidence="1 2">CCNUN1</strain>
    </source>
</reference>
<dbReference type="KEGG" id="nfl:COO91_01552"/>
<gene>
    <name evidence="1" type="ORF">COO91_01552</name>
</gene>
<accession>A0A2K8SJQ0</accession>
<sequence>MQYSLISAIKWNPIRFPPSIQPGFCLISMITPFLCFTSAQAQIIGQDITSITTDTASFPTISITKVAGDSEFAGKTFTLNFGGQIQSITGLTTTGGSTTFRSSIPASVQIRRNPATDDRKLAYYRGSFDSSSNTFNFLSLGPLPEITLFSINNILAGPDNVFTNTGANLGGTLYNGNASIERLDFVLVKPVKASNKIRFTVFERGLPTGHDGFGIAAITSVDKHGNPTSYGPIYVIAASTWGKTPLQDPIPQYYFLNNAAKNNSGIPTNPALTIPPNQVLGGLLIRTDELVSQGKKVYGYSLFAPDVTCTPKTLLNVANSCFPTNTGTNGGIDLAAPNLGAVFLENE</sequence>
<dbReference type="AlphaFoldDB" id="A0A2K8SJQ0"/>
<name>A0A2K8SJQ0_9NOSO</name>
<evidence type="ECO:0000313" key="2">
    <source>
        <dbReference type="Proteomes" id="UP000232003"/>
    </source>
</evidence>